<dbReference type="InterPro" id="IPR058240">
    <property type="entry name" value="rSAM_sf"/>
</dbReference>
<protein>
    <recommendedName>
        <fullName evidence="5">Radical SAM core domain-containing protein</fullName>
    </recommendedName>
</protein>
<evidence type="ECO:0000256" key="1">
    <source>
        <dbReference type="ARBA" id="ARBA00022691"/>
    </source>
</evidence>
<dbReference type="SFLD" id="SFLDS00029">
    <property type="entry name" value="Radical_SAM"/>
    <property type="match status" value="1"/>
</dbReference>
<dbReference type="InterPro" id="IPR050377">
    <property type="entry name" value="Radical_SAM_PqqE_MftC-like"/>
</dbReference>
<dbReference type="Gene3D" id="3.20.20.70">
    <property type="entry name" value="Aldolase class I"/>
    <property type="match status" value="1"/>
</dbReference>
<reference evidence="6" key="1">
    <citation type="journal article" date="2014" name="Front. Microbiol.">
        <title>High frequency of phylogenetically diverse reductive dehalogenase-homologous genes in deep subseafloor sedimentary metagenomes.</title>
        <authorList>
            <person name="Kawai M."/>
            <person name="Futagami T."/>
            <person name="Toyoda A."/>
            <person name="Takaki Y."/>
            <person name="Nishi S."/>
            <person name="Hori S."/>
            <person name="Arai W."/>
            <person name="Tsubouchi T."/>
            <person name="Morono Y."/>
            <person name="Uchiyama I."/>
            <person name="Ito T."/>
            <person name="Fujiyama A."/>
            <person name="Inagaki F."/>
            <person name="Takami H."/>
        </authorList>
    </citation>
    <scope>NUCLEOTIDE SEQUENCE</scope>
    <source>
        <strain evidence="6">Expedition CK06-06</strain>
    </source>
</reference>
<dbReference type="GO" id="GO:0051536">
    <property type="term" value="F:iron-sulfur cluster binding"/>
    <property type="evidence" value="ECO:0007669"/>
    <property type="project" value="UniProtKB-KW"/>
</dbReference>
<gene>
    <name evidence="6" type="ORF">S03H2_01797</name>
</gene>
<dbReference type="PANTHER" id="PTHR11228">
    <property type="entry name" value="RADICAL SAM DOMAIN PROTEIN"/>
    <property type="match status" value="1"/>
</dbReference>
<evidence type="ECO:0000259" key="5">
    <source>
        <dbReference type="PROSITE" id="PS51918"/>
    </source>
</evidence>
<name>X1EP57_9ZZZZ</name>
<evidence type="ECO:0000256" key="3">
    <source>
        <dbReference type="ARBA" id="ARBA00023004"/>
    </source>
</evidence>
<dbReference type="GO" id="GO:0003824">
    <property type="term" value="F:catalytic activity"/>
    <property type="evidence" value="ECO:0007669"/>
    <property type="project" value="InterPro"/>
</dbReference>
<evidence type="ECO:0000256" key="4">
    <source>
        <dbReference type="ARBA" id="ARBA00023014"/>
    </source>
</evidence>
<dbReference type="InterPro" id="IPR007197">
    <property type="entry name" value="rSAM"/>
</dbReference>
<keyword evidence="2" id="KW-0479">Metal-binding</keyword>
<feature type="domain" description="Radical SAM core" evidence="5">
    <location>
        <begin position="18"/>
        <end position="230"/>
    </location>
</feature>
<dbReference type="CDD" id="cd01335">
    <property type="entry name" value="Radical_SAM"/>
    <property type="match status" value="1"/>
</dbReference>
<dbReference type="PROSITE" id="PS51918">
    <property type="entry name" value="RADICAL_SAM"/>
    <property type="match status" value="1"/>
</dbReference>
<dbReference type="AlphaFoldDB" id="X1EP57"/>
<dbReference type="SUPFAM" id="SSF102114">
    <property type="entry name" value="Radical SAM enzymes"/>
    <property type="match status" value="1"/>
</dbReference>
<proteinExistence type="predicted"/>
<feature type="non-terminal residue" evidence="6">
    <location>
        <position position="271"/>
    </location>
</feature>
<keyword evidence="4" id="KW-0411">Iron-sulfur</keyword>
<dbReference type="InterPro" id="IPR013785">
    <property type="entry name" value="Aldolase_TIM"/>
</dbReference>
<dbReference type="EMBL" id="BARU01000553">
    <property type="protein sequence ID" value="GAH22110.1"/>
    <property type="molecule type" value="Genomic_DNA"/>
</dbReference>
<sequence length="271" mass="30822">MTNFSPLQGIKLAKRGIYNYITSRPLVVSYEVTLSCNCNCRHCELGGIIKNEMQLQPDDYANLTRLLKPPVVQISGGEPLLRKDIVAIVKAIKQSDGLPYLIFVTNGVLLNESHYLQLHEAGVNQLSVSLDFPDERHDEFRRHRGLYEHLEQTLPELAKFGYRDIILNTAITQANLKDVLPLAKKAMDWNISISYSAYTALRTGNKDYCINSEEDLNILRQTTSELIELKKQTSHVINSKAILLDTLRYFERGYMPNCKAGKRFFVVMPDG</sequence>
<accession>X1EP57</accession>
<keyword evidence="3" id="KW-0408">Iron</keyword>
<organism evidence="6">
    <name type="scientific">marine sediment metagenome</name>
    <dbReference type="NCBI Taxonomy" id="412755"/>
    <lineage>
        <taxon>unclassified sequences</taxon>
        <taxon>metagenomes</taxon>
        <taxon>ecological metagenomes</taxon>
    </lineage>
</organism>
<dbReference type="PANTHER" id="PTHR11228:SF7">
    <property type="entry name" value="PQQA PEPTIDE CYCLASE"/>
    <property type="match status" value="1"/>
</dbReference>
<dbReference type="GO" id="GO:0046872">
    <property type="term" value="F:metal ion binding"/>
    <property type="evidence" value="ECO:0007669"/>
    <property type="project" value="UniProtKB-KW"/>
</dbReference>
<evidence type="ECO:0000313" key="6">
    <source>
        <dbReference type="EMBL" id="GAH22110.1"/>
    </source>
</evidence>
<comment type="caution">
    <text evidence="6">The sequence shown here is derived from an EMBL/GenBank/DDBJ whole genome shotgun (WGS) entry which is preliminary data.</text>
</comment>
<dbReference type="Pfam" id="PF04055">
    <property type="entry name" value="Radical_SAM"/>
    <property type="match status" value="1"/>
</dbReference>
<keyword evidence="1" id="KW-0949">S-adenosyl-L-methionine</keyword>
<evidence type="ECO:0000256" key="2">
    <source>
        <dbReference type="ARBA" id="ARBA00022723"/>
    </source>
</evidence>
<dbReference type="SFLD" id="SFLDG01067">
    <property type="entry name" value="SPASM/twitch_domain_containing"/>
    <property type="match status" value="1"/>
</dbReference>